<evidence type="ECO:0000259" key="1">
    <source>
        <dbReference type="PROSITE" id="PS50006"/>
    </source>
</evidence>
<dbReference type="PANTHER" id="PTHR46210:SF1">
    <property type="entry name" value="FHA DOMAIN-CONTAINING PROTEIN"/>
    <property type="match status" value="1"/>
</dbReference>
<dbReference type="PANTHER" id="PTHR46210">
    <property type="entry name" value="FHA DOMAIN-CONTAINING PROTEIN"/>
    <property type="match status" value="1"/>
</dbReference>
<feature type="domain" description="FHA" evidence="1">
    <location>
        <begin position="199"/>
        <end position="251"/>
    </location>
</feature>
<name>A0A1R2BTF2_9CILI</name>
<dbReference type="SUPFAM" id="SSF49879">
    <property type="entry name" value="SMAD/FHA domain"/>
    <property type="match status" value="2"/>
</dbReference>
<dbReference type="Proteomes" id="UP000187209">
    <property type="component" value="Unassembled WGS sequence"/>
</dbReference>
<dbReference type="SMART" id="SM00240">
    <property type="entry name" value="FHA"/>
    <property type="match status" value="2"/>
</dbReference>
<dbReference type="CDD" id="cd00060">
    <property type="entry name" value="FHA"/>
    <property type="match status" value="2"/>
</dbReference>
<evidence type="ECO:0000313" key="3">
    <source>
        <dbReference type="Proteomes" id="UP000187209"/>
    </source>
</evidence>
<dbReference type="InterPro" id="IPR008984">
    <property type="entry name" value="SMAD_FHA_dom_sf"/>
</dbReference>
<organism evidence="2 3">
    <name type="scientific">Stentor coeruleus</name>
    <dbReference type="NCBI Taxonomy" id="5963"/>
    <lineage>
        <taxon>Eukaryota</taxon>
        <taxon>Sar</taxon>
        <taxon>Alveolata</taxon>
        <taxon>Ciliophora</taxon>
        <taxon>Postciliodesmatophora</taxon>
        <taxon>Heterotrichea</taxon>
        <taxon>Heterotrichida</taxon>
        <taxon>Stentoridae</taxon>
        <taxon>Stentor</taxon>
    </lineage>
</organism>
<dbReference type="InterPro" id="IPR000253">
    <property type="entry name" value="FHA_dom"/>
</dbReference>
<reference evidence="2 3" key="1">
    <citation type="submission" date="2016-11" db="EMBL/GenBank/DDBJ databases">
        <title>The macronuclear genome of Stentor coeruleus: a giant cell with tiny introns.</title>
        <authorList>
            <person name="Slabodnick M."/>
            <person name="Ruby J.G."/>
            <person name="Reiff S.B."/>
            <person name="Swart E.C."/>
            <person name="Gosai S."/>
            <person name="Prabakaran S."/>
            <person name="Witkowska E."/>
            <person name="Larue G.E."/>
            <person name="Fisher S."/>
            <person name="Freeman R.M."/>
            <person name="Gunawardena J."/>
            <person name="Chu W."/>
            <person name="Stover N.A."/>
            <person name="Gregory B.D."/>
            <person name="Nowacki M."/>
            <person name="Derisi J."/>
            <person name="Roy S.W."/>
            <person name="Marshall W.F."/>
            <person name="Sood P."/>
        </authorList>
    </citation>
    <scope>NUCLEOTIDE SEQUENCE [LARGE SCALE GENOMIC DNA]</scope>
    <source>
        <strain evidence="2">WM001</strain>
    </source>
</reference>
<dbReference type="Pfam" id="PF00498">
    <property type="entry name" value="FHA"/>
    <property type="match status" value="2"/>
</dbReference>
<keyword evidence="3" id="KW-1185">Reference proteome</keyword>
<sequence>MQSLYKLITLLKKCCFTSSEISKSDLEKDNQTTETKENPLSTSFQKAYPLSLETLKLTLKVQETVFMDPGIEYEILPSGLKNSKRNIKDGCVYAGSIEKFGRLVINDIVLPFNEKGTGKRQFMIQYNKEQNKYFIKDMGEGLGTFIRIEIPIKLHTSYTFVYGDTHMIVYIENTILKLKFIQGPKADSIYIFTPNESPIKIGRMSDCNIKIEDSGLSRYHCLAYYDNCWMFTDGDGQKNSTNGTWLFAEKFFEINNGMMIRTGETVFKAQFTSDMLNIIE</sequence>
<dbReference type="AlphaFoldDB" id="A0A1R2BTF2"/>
<dbReference type="OrthoDB" id="312994at2759"/>
<dbReference type="EMBL" id="MPUH01000439">
    <property type="protein sequence ID" value="OMJ80099.1"/>
    <property type="molecule type" value="Genomic_DNA"/>
</dbReference>
<proteinExistence type="predicted"/>
<dbReference type="Gene3D" id="2.60.200.20">
    <property type="match status" value="1"/>
</dbReference>
<evidence type="ECO:0000313" key="2">
    <source>
        <dbReference type="EMBL" id="OMJ80099.1"/>
    </source>
</evidence>
<gene>
    <name evidence="2" type="ORF">SteCoe_19747</name>
</gene>
<comment type="caution">
    <text evidence="2">The sequence shown here is derived from an EMBL/GenBank/DDBJ whole genome shotgun (WGS) entry which is preliminary data.</text>
</comment>
<dbReference type="PROSITE" id="PS50006">
    <property type="entry name" value="FHA_DOMAIN"/>
    <property type="match status" value="1"/>
</dbReference>
<protein>
    <recommendedName>
        <fullName evidence="1">FHA domain-containing protein</fullName>
    </recommendedName>
</protein>
<accession>A0A1R2BTF2</accession>